<proteinExistence type="predicted"/>
<reference evidence="2 3" key="1">
    <citation type="journal article" date="2020" name="Nature">
        <title>Six reference-quality genomes reveal evolution of bat adaptations.</title>
        <authorList>
            <person name="Jebb D."/>
            <person name="Huang Z."/>
            <person name="Pippel M."/>
            <person name="Hughes G.M."/>
            <person name="Lavrichenko K."/>
            <person name="Devanna P."/>
            <person name="Winkler S."/>
            <person name="Jermiin L.S."/>
            <person name="Skirmuntt E.C."/>
            <person name="Katzourakis A."/>
            <person name="Burkitt-Gray L."/>
            <person name="Ray D.A."/>
            <person name="Sullivan K.A.M."/>
            <person name="Roscito J.G."/>
            <person name="Kirilenko B.M."/>
            <person name="Davalos L.M."/>
            <person name="Corthals A.P."/>
            <person name="Power M.L."/>
            <person name="Jones G."/>
            <person name="Ransome R.D."/>
            <person name="Dechmann D.K.N."/>
            <person name="Locatelli A.G."/>
            <person name="Puechmaille S.J."/>
            <person name="Fedrigo O."/>
            <person name="Jarvis E.D."/>
            <person name="Hiller M."/>
            <person name="Vernes S.C."/>
            <person name="Myers E.W."/>
            <person name="Teeling E.C."/>
        </authorList>
    </citation>
    <scope>NUCLEOTIDE SEQUENCE [LARGE SCALE GENOMIC DNA]</scope>
    <source>
        <strain evidence="2">Bat1K_MPI-CBG_1</strain>
    </source>
</reference>
<sequence length="128" mass="14517">MVTPCSWQHPQLLQNLLSSWQLPSGSVPKVLLPVLIGLIHLIKTALMTRTDLKFSFKEPFLLLLPHPPHPRACGVCLHSEQVYQMTALCQVFPSNSPFWQNPDDLSVTLSNEQKNETRHASHLESDRL</sequence>
<evidence type="ECO:0000313" key="2">
    <source>
        <dbReference type="EMBL" id="KAF6114641.1"/>
    </source>
</evidence>
<organism evidence="2 3">
    <name type="scientific">Phyllostomus discolor</name>
    <name type="common">pale spear-nosed bat</name>
    <dbReference type="NCBI Taxonomy" id="89673"/>
    <lineage>
        <taxon>Eukaryota</taxon>
        <taxon>Metazoa</taxon>
        <taxon>Chordata</taxon>
        <taxon>Craniata</taxon>
        <taxon>Vertebrata</taxon>
        <taxon>Euteleostomi</taxon>
        <taxon>Mammalia</taxon>
        <taxon>Eutheria</taxon>
        <taxon>Laurasiatheria</taxon>
        <taxon>Chiroptera</taxon>
        <taxon>Yangochiroptera</taxon>
        <taxon>Phyllostomidae</taxon>
        <taxon>Phyllostominae</taxon>
        <taxon>Phyllostomus</taxon>
    </lineage>
</organism>
<keyword evidence="1" id="KW-0812">Transmembrane</keyword>
<evidence type="ECO:0000313" key="3">
    <source>
        <dbReference type="Proteomes" id="UP000664940"/>
    </source>
</evidence>
<dbReference type="EMBL" id="JABVXQ010000004">
    <property type="protein sequence ID" value="KAF6114641.1"/>
    <property type="molecule type" value="Genomic_DNA"/>
</dbReference>
<evidence type="ECO:0000256" key="1">
    <source>
        <dbReference type="SAM" id="Phobius"/>
    </source>
</evidence>
<feature type="transmembrane region" description="Helical" evidence="1">
    <location>
        <begin position="30"/>
        <end position="48"/>
    </location>
</feature>
<name>A0A834EEY0_9CHIR</name>
<accession>A0A834EEY0</accession>
<dbReference type="Proteomes" id="UP000664940">
    <property type="component" value="Unassembled WGS sequence"/>
</dbReference>
<gene>
    <name evidence="2" type="ORF">HJG60_010601</name>
</gene>
<keyword evidence="1" id="KW-0472">Membrane</keyword>
<comment type="caution">
    <text evidence="2">The sequence shown here is derived from an EMBL/GenBank/DDBJ whole genome shotgun (WGS) entry which is preliminary data.</text>
</comment>
<dbReference type="AlphaFoldDB" id="A0A834EEY0"/>
<keyword evidence="1" id="KW-1133">Transmembrane helix</keyword>
<protein>
    <submittedName>
        <fullName evidence="2">Uncharacterized protein</fullName>
    </submittedName>
</protein>